<dbReference type="EMBL" id="LSRX01002129">
    <property type="protein sequence ID" value="OLP76130.1"/>
    <property type="molecule type" value="Genomic_DNA"/>
</dbReference>
<dbReference type="AlphaFoldDB" id="A0A1Q9BZW8"/>
<gene>
    <name evidence="1" type="ORF">AK812_SmicGene43976</name>
</gene>
<feature type="non-terminal residue" evidence="1">
    <location>
        <position position="1"/>
    </location>
</feature>
<reference evidence="1 2" key="1">
    <citation type="submission" date="2016-02" db="EMBL/GenBank/DDBJ databases">
        <title>Genome analysis of coral dinoflagellate symbionts highlights evolutionary adaptations to a symbiotic lifestyle.</title>
        <authorList>
            <person name="Aranda M."/>
            <person name="Li Y."/>
            <person name="Liew Y.J."/>
            <person name="Baumgarten S."/>
            <person name="Simakov O."/>
            <person name="Wilson M."/>
            <person name="Piel J."/>
            <person name="Ashoor H."/>
            <person name="Bougouffa S."/>
            <person name="Bajic V.B."/>
            <person name="Ryu T."/>
            <person name="Ravasi T."/>
            <person name="Bayer T."/>
            <person name="Micklem G."/>
            <person name="Kim H."/>
            <person name="Bhak J."/>
            <person name="Lajeunesse T.C."/>
            <person name="Voolstra C.R."/>
        </authorList>
    </citation>
    <scope>NUCLEOTIDE SEQUENCE [LARGE SCALE GENOMIC DNA]</scope>
    <source>
        <strain evidence="1 2">CCMP2467</strain>
    </source>
</reference>
<dbReference type="OrthoDB" id="440078at2759"/>
<organism evidence="1 2">
    <name type="scientific">Symbiodinium microadriaticum</name>
    <name type="common">Dinoflagellate</name>
    <name type="synonym">Zooxanthella microadriatica</name>
    <dbReference type="NCBI Taxonomy" id="2951"/>
    <lineage>
        <taxon>Eukaryota</taxon>
        <taxon>Sar</taxon>
        <taxon>Alveolata</taxon>
        <taxon>Dinophyceae</taxon>
        <taxon>Suessiales</taxon>
        <taxon>Symbiodiniaceae</taxon>
        <taxon>Symbiodinium</taxon>
    </lineage>
</organism>
<accession>A0A1Q9BZW8</accession>
<sequence length="238" mass="26090">WLKFGDWTCDSVKPCAEEKQVAGFFLQLIEARVPVQLVELEQKAVVAAADAFADAREAGLGGWWLPAGSPLEVGQIRWFSFKVQLADLPSWFRPQRQSGHPGSLQAIICALEALAQLILLALQRQDGLVTNAGRVVVRQQCDNLGVVGAAAKGFSMKEPVAAVLQAAAVYCMRERINLRVSHVAGSRNEWADMLSRGAAAYPDFWHRLSAHSRRSLDWQQLLSAGRPECLCRASKTGP</sequence>
<protein>
    <submittedName>
        <fullName evidence="1">Uncharacterized protein</fullName>
    </submittedName>
</protein>
<keyword evidence="2" id="KW-1185">Reference proteome</keyword>
<evidence type="ECO:0000313" key="1">
    <source>
        <dbReference type="EMBL" id="OLP76130.1"/>
    </source>
</evidence>
<proteinExistence type="predicted"/>
<evidence type="ECO:0000313" key="2">
    <source>
        <dbReference type="Proteomes" id="UP000186817"/>
    </source>
</evidence>
<name>A0A1Q9BZW8_SYMMI</name>
<dbReference type="Proteomes" id="UP000186817">
    <property type="component" value="Unassembled WGS sequence"/>
</dbReference>
<comment type="caution">
    <text evidence="1">The sequence shown here is derived from an EMBL/GenBank/DDBJ whole genome shotgun (WGS) entry which is preliminary data.</text>
</comment>